<evidence type="ECO:0000313" key="3">
    <source>
        <dbReference type="Proteomes" id="UP001189429"/>
    </source>
</evidence>
<feature type="region of interest" description="Disordered" evidence="1">
    <location>
        <begin position="170"/>
        <end position="192"/>
    </location>
</feature>
<evidence type="ECO:0000313" key="2">
    <source>
        <dbReference type="EMBL" id="CAK0817611.1"/>
    </source>
</evidence>
<reference evidence="2" key="1">
    <citation type="submission" date="2023-10" db="EMBL/GenBank/DDBJ databases">
        <authorList>
            <person name="Chen Y."/>
            <person name="Shah S."/>
            <person name="Dougan E. K."/>
            <person name="Thang M."/>
            <person name="Chan C."/>
        </authorList>
    </citation>
    <scope>NUCLEOTIDE SEQUENCE [LARGE SCALE GENOMIC DNA]</scope>
</reference>
<name>A0ABN9RF18_9DINO</name>
<protein>
    <submittedName>
        <fullName evidence="2">Uncharacterized protein</fullName>
    </submittedName>
</protein>
<keyword evidence="3" id="KW-1185">Reference proteome</keyword>
<evidence type="ECO:0000256" key="1">
    <source>
        <dbReference type="SAM" id="MobiDB-lite"/>
    </source>
</evidence>
<gene>
    <name evidence="2" type="ORF">PCOR1329_LOCUS20170</name>
</gene>
<comment type="caution">
    <text evidence="2">The sequence shown here is derived from an EMBL/GenBank/DDBJ whole genome shotgun (WGS) entry which is preliminary data.</text>
</comment>
<proteinExistence type="predicted"/>
<accession>A0ABN9RF18</accession>
<dbReference type="Proteomes" id="UP001189429">
    <property type="component" value="Unassembled WGS sequence"/>
</dbReference>
<organism evidence="2 3">
    <name type="scientific">Prorocentrum cordatum</name>
    <dbReference type="NCBI Taxonomy" id="2364126"/>
    <lineage>
        <taxon>Eukaryota</taxon>
        <taxon>Sar</taxon>
        <taxon>Alveolata</taxon>
        <taxon>Dinophyceae</taxon>
        <taxon>Prorocentrales</taxon>
        <taxon>Prorocentraceae</taxon>
        <taxon>Prorocentrum</taxon>
    </lineage>
</organism>
<dbReference type="EMBL" id="CAUYUJ010006515">
    <property type="protein sequence ID" value="CAK0817611.1"/>
    <property type="molecule type" value="Genomic_DNA"/>
</dbReference>
<sequence>MQAMRAEGLQPTAATWTWLIVSTGVDLGGASSKKTPEAVFRDMVAAGVAPTAFTRSALDRQLPDGAAQRKRLFAELGVADPADDPYAARHAVKPLAVKSVQRRRSEVRAQLRSIDRRRTMKAKVAATRRIMMEVDRVEVTPKKVGGGQPPTLMRRLVDCPCSVLERAPRSSFSRPAPAGFGPEGRSHQTTFC</sequence>